<dbReference type="EMBL" id="JAAGAX010000006">
    <property type="protein sequence ID" value="KAF2312680.1"/>
    <property type="molecule type" value="Genomic_DNA"/>
</dbReference>
<comment type="caution">
    <text evidence="2">The sequence shown here is derived from an EMBL/GenBank/DDBJ whole genome shotgun (WGS) entry which is preliminary data.</text>
</comment>
<feature type="compositionally biased region" description="Basic and acidic residues" evidence="1">
    <location>
        <begin position="19"/>
        <end position="30"/>
    </location>
</feature>
<name>A0A6A6MG50_HEVBR</name>
<keyword evidence="3" id="KW-1185">Reference proteome</keyword>
<reference evidence="2 3" key="1">
    <citation type="journal article" date="2020" name="Mol. Plant">
        <title>The Chromosome-Based Rubber Tree Genome Provides New Insights into Spurge Genome Evolution and Rubber Biosynthesis.</title>
        <authorList>
            <person name="Liu J."/>
            <person name="Shi C."/>
            <person name="Shi C.C."/>
            <person name="Li W."/>
            <person name="Zhang Q.J."/>
            <person name="Zhang Y."/>
            <person name="Li K."/>
            <person name="Lu H.F."/>
            <person name="Shi C."/>
            <person name="Zhu S.T."/>
            <person name="Xiao Z.Y."/>
            <person name="Nan H."/>
            <person name="Yue Y."/>
            <person name="Zhu X.G."/>
            <person name="Wu Y."/>
            <person name="Hong X.N."/>
            <person name="Fan G.Y."/>
            <person name="Tong Y."/>
            <person name="Zhang D."/>
            <person name="Mao C.L."/>
            <person name="Liu Y.L."/>
            <person name="Hao S.J."/>
            <person name="Liu W.Q."/>
            <person name="Lv M.Q."/>
            <person name="Zhang H.B."/>
            <person name="Liu Y."/>
            <person name="Hu-Tang G.R."/>
            <person name="Wang J.P."/>
            <person name="Wang J.H."/>
            <person name="Sun Y.H."/>
            <person name="Ni S.B."/>
            <person name="Chen W.B."/>
            <person name="Zhang X.C."/>
            <person name="Jiao Y.N."/>
            <person name="Eichler E.E."/>
            <person name="Li G.H."/>
            <person name="Liu X."/>
            <person name="Gao L.Z."/>
        </authorList>
    </citation>
    <scope>NUCLEOTIDE SEQUENCE [LARGE SCALE GENOMIC DNA]</scope>
    <source>
        <strain evidence="3">cv. GT1</strain>
        <tissue evidence="2">Leaf</tissue>
    </source>
</reference>
<evidence type="ECO:0000313" key="2">
    <source>
        <dbReference type="EMBL" id="KAF2312680.1"/>
    </source>
</evidence>
<dbReference type="Proteomes" id="UP000467840">
    <property type="component" value="Chromosome 14"/>
</dbReference>
<sequence length="243" mass="26429">MNLSSAWKATNDMGMSGEHTTEKSFEEEPHNSGSLSCTSTSTLEDESRSYSFDQIMEGFGESIWANGQPRFYVHYGWDQCSEQATSCLCSLRSAFTDAASSSSAPPSFPTTKPVSELLSEIMPVTSILVDSSVNESDRLSSDEPSKLQDKPNGQSEECCSYTSSNRESWGRCSSLGGSDEESSAECRTTDKSHELTGIDSLMISGRVMAKLLVNANGNGSLELFSAGCRTMRDCMCHAFKTRL</sequence>
<feature type="region of interest" description="Disordered" evidence="1">
    <location>
        <begin position="133"/>
        <end position="190"/>
    </location>
</feature>
<evidence type="ECO:0000313" key="3">
    <source>
        <dbReference type="Proteomes" id="UP000467840"/>
    </source>
</evidence>
<feature type="region of interest" description="Disordered" evidence="1">
    <location>
        <begin position="1"/>
        <end position="42"/>
    </location>
</feature>
<protein>
    <submittedName>
        <fullName evidence="2">Uncharacterized protein</fullName>
    </submittedName>
</protein>
<evidence type="ECO:0000256" key="1">
    <source>
        <dbReference type="SAM" id="MobiDB-lite"/>
    </source>
</evidence>
<gene>
    <name evidence="2" type="ORF">GH714_039555</name>
</gene>
<feature type="compositionally biased region" description="Polar residues" evidence="1">
    <location>
        <begin position="151"/>
        <end position="167"/>
    </location>
</feature>
<feature type="compositionally biased region" description="Low complexity" evidence="1">
    <location>
        <begin position="32"/>
        <end position="42"/>
    </location>
</feature>
<accession>A0A6A6MG50</accession>
<organism evidence="2 3">
    <name type="scientific">Hevea brasiliensis</name>
    <name type="common">Para rubber tree</name>
    <name type="synonym">Siphonia brasiliensis</name>
    <dbReference type="NCBI Taxonomy" id="3981"/>
    <lineage>
        <taxon>Eukaryota</taxon>
        <taxon>Viridiplantae</taxon>
        <taxon>Streptophyta</taxon>
        <taxon>Embryophyta</taxon>
        <taxon>Tracheophyta</taxon>
        <taxon>Spermatophyta</taxon>
        <taxon>Magnoliopsida</taxon>
        <taxon>eudicotyledons</taxon>
        <taxon>Gunneridae</taxon>
        <taxon>Pentapetalae</taxon>
        <taxon>rosids</taxon>
        <taxon>fabids</taxon>
        <taxon>Malpighiales</taxon>
        <taxon>Euphorbiaceae</taxon>
        <taxon>Crotonoideae</taxon>
        <taxon>Micrandreae</taxon>
        <taxon>Hevea</taxon>
    </lineage>
</organism>
<proteinExistence type="predicted"/>
<feature type="compositionally biased region" description="Basic and acidic residues" evidence="1">
    <location>
        <begin position="135"/>
        <end position="149"/>
    </location>
</feature>
<dbReference type="AlphaFoldDB" id="A0A6A6MG50"/>